<feature type="binding site" evidence="11">
    <location>
        <position position="151"/>
    </location>
    <ligand>
        <name>NAD(+)</name>
        <dbReference type="ChEBI" id="CHEBI:57540"/>
    </ligand>
</feature>
<dbReference type="NCBIfam" id="TIGR03026">
    <property type="entry name" value="NDP-sugDHase"/>
    <property type="match status" value="1"/>
</dbReference>
<keyword evidence="5 8" id="KW-0560">Oxidoreductase</keyword>
<dbReference type="PROSITE" id="PS51257">
    <property type="entry name" value="PROKAR_LIPOPROTEIN"/>
    <property type="match status" value="1"/>
</dbReference>
<dbReference type="GO" id="GO:0006065">
    <property type="term" value="P:UDP-glucuronate biosynthetic process"/>
    <property type="evidence" value="ECO:0007669"/>
    <property type="project" value="UniProtKB-UniPathway"/>
</dbReference>
<dbReference type="Gene3D" id="1.20.5.100">
    <property type="entry name" value="Cytochrome c1, transmembrane anchor, C-terminal"/>
    <property type="match status" value="1"/>
</dbReference>
<dbReference type="RefSeq" id="WP_074867676.1">
    <property type="nucleotide sequence ID" value="NZ_FOAS01000008.1"/>
</dbReference>
<dbReference type="SMART" id="SM00984">
    <property type="entry name" value="UDPG_MGDP_dh_C"/>
    <property type="match status" value="1"/>
</dbReference>
<evidence type="ECO:0000259" key="12">
    <source>
        <dbReference type="SMART" id="SM00984"/>
    </source>
</evidence>
<dbReference type="InterPro" id="IPR017476">
    <property type="entry name" value="UDP-Glc/GDP-Man"/>
</dbReference>
<dbReference type="InterPro" id="IPR001732">
    <property type="entry name" value="UDP-Glc/GDP-Man_DH_N"/>
</dbReference>
<evidence type="ECO:0000256" key="7">
    <source>
        <dbReference type="ARBA" id="ARBA00047473"/>
    </source>
</evidence>
<feature type="binding site" evidence="11">
    <location>
        <position position="85"/>
    </location>
    <ligand>
        <name>NAD(+)</name>
        <dbReference type="ChEBI" id="CHEBI:57540"/>
    </ligand>
</feature>
<dbReference type="PANTHER" id="PTHR43750">
    <property type="entry name" value="UDP-GLUCOSE 6-DEHYDROGENASE TUAD"/>
    <property type="match status" value="1"/>
</dbReference>
<feature type="binding site" evidence="10">
    <location>
        <begin position="248"/>
        <end position="252"/>
    </location>
    <ligand>
        <name>substrate</name>
    </ligand>
</feature>
<feature type="domain" description="UDP-glucose/GDP-mannose dehydrogenase C-terminal" evidence="12">
    <location>
        <begin position="313"/>
        <end position="420"/>
    </location>
</feature>
<evidence type="ECO:0000256" key="9">
    <source>
        <dbReference type="PIRSR" id="PIRSR500134-1"/>
    </source>
</evidence>
<dbReference type="Pfam" id="PF03720">
    <property type="entry name" value="UDPG_MGDP_dh_C"/>
    <property type="match status" value="1"/>
</dbReference>
<keyword evidence="6 8" id="KW-0520">NAD</keyword>
<dbReference type="PIRSF" id="PIRSF500134">
    <property type="entry name" value="UDPglc_DH_bac"/>
    <property type="match status" value="1"/>
</dbReference>
<accession>A0A1H7MTD7</accession>
<evidence type="ECO:0000256" key="3">
    <source>
        <dbReference type="ARBA" id="ARBA00012954"/>
    </source>
</evidence>
<feature type="binding site" evidence="11">
    <location>
        <position position="35"/>
    </location>
    <ligand>
        <name>NAD(+)</name>
        <dbReference type="ChEBI" id="CHEBI:57540"/>
    </ligand>
</feature>
<dbReference type="InterPro" id="IPR008927">
    <property type="entry name" value="6-PGluconate_DH-like_C_sf"/>
</dbReference>
<sequence length="448" mass="49311">MRLTVVGAGYVGLVSACCLAEMGNQVCLLEHNPARLQALQQGRVPIYEPGLEALLQQVLNRQLQVTGNVSLALNEPELILVAVGTPSQADGNVDLSQLWQLAEAVQEHLRHPTVLVLKSTVAVGTGDALQAWFEQRAIPVQVVNNPEFLKEGAALEDFRRPQRILIGAEDAAAAAIVERLYVPFTRNQARVLHMRRREAEFSKYAANAFLASRISFMNELAELAEHVQVDIEAVRQGIGSDQRIGRHFIYAGCGYGGSCFPKDLRALSHLGRSQGLPLPLLSAIEQRNERQKQRLIDKLEALLGSHWYGKRVALWGLAFKPDTDDIREAPALVLLRALLARGATVQAHDPAAMPAVAERFPEAVASGQLQLCNEPYAALENAHALCLLTEWKLFREPDWLRVMQLLAEPRVLDGRNQYDPGQLATMGFVYLGIGRGGLASERRNRAAA</sequence>
<comment type="similarity">
    <text evidence="2 8">Belongs to the UDP-glucose/GDP-mannose dehydrogenase family.</text>
</comment>
<dbReference type="InterPro" id="IPR036220">
    <property type="entry name" value="UDP-Glc/GDP-Man_DH_C_sf"/>
</dbReference>
<evidence type="ECO:0000256" key="4">
    <source>
        <dbReference type="ARBA" id="ARBA00015132"/>
    </source>
</evidence>
<evidence type="ECO:0000256" key="2">
    <source>
        <dbReference type="ARBA" id="ARBA00006601"/>
    </source>
</evidence>
<dbReference type="SUPFAM" id="SSF51735">
    <property type="entry name" value="NAD(P)-binding Rossmann-fold domains"/>
    <property type="match status" value="1"/>
</dbReference>
<dbReference type="InterPro" id="IPR036291">
    <property type="entry name" value="NAD(P)-bd_dom_sf"/>
</dbReference>
<dbReference type="GO" id="GO:0000271">
    <property type="term" value="P:polysaccharide biosynthetic process"/>
    <property type="evidence" value="ECO:0007669"/>
    <property type="project" value="InterPro"/>
</dbReference>
<feature type="binding site" evidence="10">
    <location>
        <position position="256"/>
    </location>
    <ligand>
        <name>substrate</name>
    </ligand>
</feature>
<feature type="binding site" evidence="11">
    <location>
        <position position="327"/>
    </location>
    <ligand>
        <name>NAD(+)</name>
        <dbReference type="ChEBI" id="CHEBI:57540"/>
    </ligand>
</feature>
<evidence type="ECO:0000256" key="5">
    <source>
        <dbReference type="ARBA" id="ARBA00023002"/>
    </source>
</evidence>
<evidence type="ECO:0000256" key="8">
    <source>
        <dbReference type="PIRNR" id="PIRNR000124"/>
    </source>
</evidence>
<dbReference type="InterPro" id="IPR014027">
    <property type="entry name" value="UDP-Glc/GDP-Man_DH_C"/>
</dbReference>
<dbReference type="UniPathway" id="UPA00038">
    <property type="reaction ID" value="UER00491"/>
</dbReference>
<dbReference type="EMBL" id="FOAS01000008">
    <property type="protein sequence ID" value="SEL13857.1"/>
    <property type="molecule type" value="Genomic_DNA"/>
</dbReference>
<dbReference type="GO" id="GO:0051287">
    <property type="term" value="F:NAD binding"/>
    <property type="evidence" value="ECO:0007669"/>
    <property type="project" value="InterPro"/>
</dbReference>
<dbReference type="EC" id="1.1.1.22" evidence="3 8"/>
<dbReference type="InterPro" id="IPR014026">
    <property type="entry name" value="UDP-Glc/GDP-Man_DH_dimer"/>
</dbReference>
<keyword evidence="14" id="KW-1185">Reference proteome</keyword>
<feature type="binding site" evidence="10">
    <location>
        <begin position="148"/>
        <end position="151"/>
    </location>
    <ligand>
        <name>substrate</name>
    </ligand>
</feature>
<organism evidence="13 14">
    <name type="scientific">Atopomonas hussainii</name>
    <dbReference type="NCBI Taxonomy" id="1429083"/>
    <lineage>
        <taxon>Bacteria</taxon>
        <taxon>Pseudomonadati</taxon>
        <taxon>Pseudomonadota</taxon>
        <taxon>Gammaproteobacteria</taxon>
        <taxon>Pseudomonadales</taxon>
        <taxon>Pseudomonadaceae</taxon>
        <taxon>Atopomonas</taxon>
    </lineage>
</organism>
<reference evidence="13 14" key="1">
    <citation type="submission" date="2016-10" db="EMBL/GenBank/DDBJ databases">
        <authorList>
            <person name="de Groot N.N."/>
        </authorList>
    </citation>
    <scope>NUCLEOTIDE SEQUENCE [LARGE SCALE GENOMIC DNA]</scope>
    <source>
        <strain evidence="13 14">JCM 19513</strain>
    </source>
</reference>
<feature type="binding site" evidence="11">
    <location>
        <position position="120"/>
    </location>
    <ligand>
        <name>NAD(+)</name>
        <dbReference type="ChEBI" id="CHEBI:57540"/>
    </ligand>
</feature>
<name>A0A1H7MTD7_9GAMM</name>
<dbReference type="STRING" id="1429083.GCA_001885685_00075"/>
<feature type="binding site" evidence="11">
    <location>
        <position position="262"/>
    </location>
    <ligand>
        <name>NAD(+)</name>
        <dbReference type="ChEBI" id="CHEBI:57540"/>
    </ligand>
</feature>
<evidence type="ECO:0000256" key="10">
    <source>
        <dbReference type="PIRSR" id="PIRSR500134-2"/>
    </source>
</evidence>
<comment type="pathway">
    <text evidence="1">Nucleotide-sugar biosynthesis; UDP-alpha-D-glucuronate biosynthesis; UDP-alpha-D-glucuronate from UDP-alpha-D-glucose: step 1/1.</text>
</comment>
<dbReference type="SUPFAM" id="SSF52413">
    <property type="entry name" value="UDP-glucose/GDP-mannose dehydrogenase C-terminal domain"/>
    <property type="match status" value="1"/>
</dbReference>
<dbReference type="AlphaFoldDB" id="A0A1H7MTD7"/>
<proteinExistence type="inferred from homology"/>
<comment type="catalytic activity">
    <reaction evidence="7 8">
        <text>UDP-alpha-D-glucose + 2 NAD(+) + H2O = UDP-alpha-D-glucuronate + 2 NADH + 3 H(+)</text>
        <dbReference type="Rhea" id="RHEA:23596"/>
        <dbReference type="ChEBI" id="CHEBI:15377"/>
        <dbReference type="ChEBI" id="CHEBI:15378"/>
        <dbReference type="ChEBI" id="CHEBI:57540"/>
        <dbReference type="ChEBI" id="CHEBI:57945"/>
        <dbReference type="ChEBI" id="CHEBI:58052"/>
        <dbReference type="ChEBI" id="CHEBI:58885"/>
        <dbReference type="EC" id="1.1.1.22"/>
    </reaction>
</comment>
<dbReference type="Gene3D" id="3.40.50.720">
    <property type="entry name" value="NAD(P)-binding Rossmann-like Domain"/>
    <property type="match status" value="2"/>
</dbReference>
<evidence type="ECO:0000313" key="14">
    <source>
        <dbReference type="Proteomes" id="UP000185766"/>
    </source>
</evidence>
<feature type="binding site" evidence="10">
    <location>
        <position position="203"/>
    </location>
    <ligand>
        <name>substrate</name>
    </ligand>
</feature>
<dbReference type="Pfam" id="PF00984">
    <property type="entry name" value="UDPG_MGDP_dh"/>
    <property type="match status" value="1"/>
</dbReference>
<protein>
    <recommendedName>
        <fullName evidence="4 8">UDP-glucose 6-dehydrogenase</fullName>
        <ecNumber evidence="3 8">1.1.1.22</ecNumber>
    </recommendedName>
</protein>
<feature type="binding site" evidence="10">
    <location>
        <position position="320"/>
    </location>
    <ligand>
        <name>substrate</name>
    </ligand>
</feature>
<evidence type="ECO:0000313" key="13">
    <source>
        <dbReference type="EMBL" id="SEL13857.1"/>
    </source>
</evidence>
<dbReference type="PANTHER" id="PTHR43750:SF3">
    <property type="entry name" value="UDP-GLUCOSE 6-DEHYDROGENASE TUAD"/>
    <property type="match status" value="1"/>
</dbReference>
<feature type="active site" description="Nucleophile" evidence="9">
    <location>
        <position position="259"/>
    </location>
</feature>
<gene>
    <name evidence="13" type="ORF">SAMN05216214_108168</name>
</gene>
<dbReference type="SUPFAM" id="SSF48179">
    <property type="entry name" value="6-phosphogluconate dehydrogenase C-terminal domain-like"/>
    <property type="match status" value="1"/>
</dbReference>
<evidence type="ECO:0000256" key="11">
    <source>
        <dbReference type="PIRSR" id="PIRSR500134-3"/>
    </source>
</evidence>
<dbReference type="Proteomes" id="UP000185766">
    <property type="component" value="Unassembled WGS sequence"/>
</dbReference>
<evidence type="ECO:0000256" key="1">
    <source>
        <dbReference type="ARBA" id="ARBA00004701"/>
    </source>
</evidence>
<dbReference type="InterPro" id="IPR028357">
    <property type="entry name" value="UDPglc_DH_bac"/>
</dbReference>
<dbReference type="PIRSF" id="PIRSF000124">
    <property type="entry name" value="UDPglc_GDPman_dh"/>
    <property type="match status" value="1"/>
</dbReference>
<dbReference type="Pfam" id="PF03721">
    <property type="entry name" value="UDPG_MGDP_dh_N"/>
    <property type="match status" value="1"/>
</dbReference>
<dbReference type="GO" id="GO:0003979">
    <property type="term" value="F:UDP-glucose 6-dehydrogenase activity"/>
    <property type="evidence" value="ECO:0007669"/>
    <property type="project" value="UniProtKB-EC"/>
</dbReference>
<evidence type="ECO:0000256" key="6">
    <source>
        <dbReference type="ARBA" id="ARBA00023027"/>
    </source>
</evidence>